<feature type="compositionally biased region" description="Low complexity" evidence="1">
    <location>
        <begin position="115"/>
        <end position="130"/>
    </location>
</feature>
<feature type="compositionally biased region" description="Basic residues" evidence="1">
    <location>
        <begin position="61"/>
        <end position="72"/>
    </location>
</feature>
<dbReference type="EMBL" id="JAACJO010000014">
    <property type="protein sequence ID" value="KAF5350474.1"/>
    <property type="molecule type" value="Genomic_DNA"/>
</dbReference>
<keyword evidence="2" id="KW-1133">Transmembrane helix</keyword>
<keyword evidence="2" id="KW-0472">Membrane</keyword>
<dbReference type="Proteomes" id="UP000559027">
    <property type="component" value="Unassembled WGS sequence"/>
</dbReference>
<feature type="compositionally biased region" description="Low complexity" evidence="1">
    <location>
        <begin position="51"/>
        <end position="60"/>
    </location>
</feature>
<accession>A0A8H5FVG5</accession>
<reference evidence="3 4" key="1">
    <citation type="journal article" date="2020" name="ISME J.">
        <title>Uncovering the hidden diversity of litter-decomposition mechanisms in mushroom-forming fungi.</title>
        <authorList>
            <person name="Floudas D."/>
            <person name="Bentzer J."/>
            <person name="Ahren D."/>
            <person name="Johansson T."/>
            <person name="Persson P."/>
            <person name="Tunlid A."/>
        </authorList>
    </citation>
    <scope>NUCLEOTIDE SEQUENCE [LARGE SCALE GENOMIC DNA]</scope>
    <source>
        <strain evidence="3 4">CBS 146.42</strain>
    </source>
</reference>
<dbReference type="OrthoDB" id="5382797at2759"/>
<name>A0A8H5FVG5_9AGAR</name>
<proteinExistence type="predicted"/>
<feature type="compositionally biased region" description="Polar residues" evidence="1">
    <location>
        <begin position="1"/>
        <end position="17"/>
    </location>
</feature>
<dbReference type="AlphaFoldDB" id="A0A8H5FVG5"/>
<feature type="transmembrane region" description="Helical" evidence="2">
    <location>
        <begin position="220"/>
        <end position="240"/>
    </location>
</feature>
<keyword evidence="2" id="KW-0812">Transmembrane</keyword>
<protein>
    <submittedName>
        <fullName evidence="3">Uncharacterized protein</fullName>
    </submittedName>
</protein>
<sequence length="540" mass="57848">MPSAGSSVQFPRSQPMSNGHAPPSPIGVGFTFGGRPSANSTPTPPAMGPISGSDSTSSTAKSRRGHHHKHSMSHSFFSFLEPGATGVRPNGAPATSTMPAEELHTQPTPIPVSPWTPASTLPTTPSLQSLSDEAEGIEGVSFGRTMGALGQFLVGAWLWVCGQRIGSLSCTGIGYWVVFDAFGVAIGKVLPGWLNSNNEIMNTRESEREVLKRPYGNQRVLTLFMFAQAVYLLFSAVYVCKETIEHILLAAGEGHHHHPGEDDSWIGQVPVPSQGFILLTLFSRIEFPPLMTLFTFGSIIATALLYNNHAKLIDVTGNRIPAPLTFLRSLTQSSRVHNAYHTPASINTPFANMISNPYISSPLVFCLAMFGIAVFLPPTQHRPADLILASIIALVTSKVSYRACTVLGTVLLQTAPLRGLSSGRMESFLRVMREVERHPNILHLPAPHIWQLTPSSVHSMKDEAGETLIVTVQLHVREDLGDDEILALTKWTWQRVVRALSNNGGGGTANGKANGVALNGAGGENARGAGVEVTVGVVRG</sequence>
<feature type="transmembrane region" description="Helical" evidence="2">
    <location>
        <begin position="173"/>
        <end position="194"/>
    </location>
</feature>
<evidence type="ECO:0000313" key="4">
    <source>
        <dbReference type="Proteomes" id="UP000559027"/>
    </source>
</evidence>
<organism evidence="3 4">
    <name type="scientific">Leucocoprinus leucothites</name>
    <dbReference type="NCBI Taxonomy" id="201217"/>
    <lineage>
        <taxon>Eukaryota</taxon>
        <taxon>Fungi</taxon>
        <taxon>Dikarya</taxon>
        <taxon>Basidiomycota</taxon>
        <taxon>Agaricomycotina</taxon>
        <taxon>Agaricomycetes</taxon>
        <taxon>Agaricomycetidae</taxon>
        <taxon>Agaricales</taxon>
        <taxon>Agaricineae</taxon>
        <taxon>Agaricaceae</taxon>
        <taxon>Leucocoprinus</taxon>
    </lineage>
</organism>
<evidence type="ECO:0000256" key="2">
    <source>
        <dbReference type="SAM" id="Phobius"/>
    </source>
</evidence>
<evidence type="ECO:0000256" key="1">
    <source>
        <dbReference type="SAM" id="MobiDB-lite"/>
    </source>
</evidence>
<comment type="caution">
    <text evidence="3">The sequence shown here is derived from an EMBL/GenBank/DDBJ whole genome shotgun (WGS) entry which is preliminary data.</text>
</comment>
<feature type="transmembrane region" description="Helical" evidence="2">
    <location>
        <begin position="358"/>
        <end position="376"/>
    </location>
</feature>
<evidence type="ECO:0000313" key="3">
    <source>
        <dbReference type="EMBL" id="KAF5350474.1"/>
    </source>
</evidence>
<feature type="transmembrane region" description="Helical" evidence="2">
    <location>
        <begin position="287"/>
        <end position="306"/>
    </location>
</feature>
<feature type="region of interest" description="Disordered" evidence="1">
    <location>
        <begin position="1"/>
        <end position="130"/>
    </location>
</feature>
<gene>
    <name evidence="3" type="ORF">D9756_008494</name>
</gene>
<keyword evidence="4" id="KW-1185">Reference proteome</keyword>